<dbReference type="AlphaFoldDB" id="A0A6G0M5E4"/>
<protein>
    <submittedName>
        <fullName evidence="2">Uncharacterized protein</fullName>
    </submittedName>
</protein>
<evidence type="ECO:0000313" key="3">
    <source>
        <dbReference type="Proteomes" id="UP000476176"/>
    </source>
</evidence>
<evidence type="ECO:0000256" key="1">
    <source>
        <dbReference type="SAM" id="MobiDB-lite"/>
    </source>
</evidence>
<dbReference type="EMBL" id="QXGC01013020">
    <property type="protein sequence ID" value="KAE9142973.1"/>
    <property type="molecule type" value="Genomic_DNA"/>
</dbReference>
<gene>
    <name evidence="2" type="ORF">PF004_g33113</name>
</gene>
<sequence>LRLKCKLLVESLQPRGLREEVATTVKYQARSAKEDEKELFKVILAKAFEQDRDFQRRKRSRTKDQSKRKKNDTNTHGGDSPAPVQIPEGRAQQWQEGSKGGGADKQNPGKRATSTPPTGGCLKCKGDQWLVHCPTASDAEKKELLQKMHERRDSNKAPKRPGRDA</sequence>
<feature type="non-terminal residue" evidence="2">
    <location>
        <position position="1"/>
    </location>
</feature>
<organism evidence="2 3">
    <name type="scientific">Phytophthora fragariae</name>
    <dbReference type="NCBI Taxonomy" id="53985"/>
    <lineage>
        <taxon>Eukaryota</taxon>
        <taxon>Sar</taxon>
        <taxon>Stramenopiles</taxon>
        <taxon>Oomycota</taxon>
        <taxon>Peronosporomycetes</taxon>
        <taxon>Peronosporales</taxon>
        <taxon>Peronosporaceae</taxon>
        <taxon>Phytophthora</taxon>
    </lineage>
</organism>
<dbReference type="Proteomes" id="UP000476176">
    <property type="component" value="Unassembled WGS sequence"/>
</dbReference>
<proteinExistence type="predicted"/>
<comment type="caution">
    <text evidence="2">The sequence shown here is derived from an EMBL/GenBank/DDBJ whole genome shotgun (WGS) entry which is preliminary data.</text>
</comment>
<feature type="region of interest" description="Disordered" evidence="1">
    <location>
        <begin position="141"/>
        <end position="165"/>
    </location>
</feature>
<accession>A0A6G0M5E4</accession>
<feature type="compositionally biased region" description="Basic residues" evidence="1">
    <location>
        <begin position="55"/>
        <end position="70"/>
    </location>
</feature>
<evidence type="ECO:0000313" key="2">
    <source>
        <dbReference type="EMBL" id="KAE9142973.1"/>
    </source>
</evidence>
<feature type="region of interest" description="Disordered" evidence="1">
    <location>
        <begin position="51"/>
        <end position="125"/>
    </location>
</feature>
<reference evidence="2 3" key="1">
    <citation type="submission" date="2018-09" db="EMBL/GenBank/DDBJ databases">
        <title>Genomic investigation of the strawberry pathogen Phytophthora fragariae indicates pathogenicity is determined by transcriptional variation in three key races.</title>
        <authorList>
            <person name="Adams T.M."/>
            <person name="Armitage A.D."/>
            <person name="Sobczyk M.K."/>
            <person name="Bates H.J."/>
            <person name="Dunwell J.M."/>
            <person name="Nellist C.F."/>
            <person name="Harrison R.J."/>
        </authorList>
    </citation>
    <scope>NUCLEOTIDE SEQUENCE [LARGE SCALE GENOMIC DNA]</scope>
    <source>
        <strain evidence="2 3">BC-23</strain>
    </source>
</reference>
<name>A0A6G0M5E4_9STRA</name>